<reference evidence="2" key="1">
    <citation type="journal article" date="2022" name="Mol. Ecol. Resour.">
        <title>The genomes of chicory, endive, great burdock and yacon provide insights into Asteraceae palaeo-polyploidization history and plant inulin production.</title>
        <authorList>
            <person name="Fan W."/>
            <person name="Wang S."/>
            <person name="Wang H."/>
            <person name="Wang A."/>
            <person name="Jiang F."/>
            <person name="Liu H."/>
            <person name="Zhao H."/>
            <person name="Xu D."/>
            <person name="Zhang Y."/>
        </authorList>
    </citation>
    <scope>NUCLEOTIDE SEQUENCE [LARGE SCALE GENOMIC DNA]</scope>
    <source>
        <strain evidence="2">cv. Niubang</strain>
    </source>
</reference>
<accession>A0ACB9FEK4</accession>
<comment type="caution">
    <text evidence="1">The sequence shown here is derived from an EMBL/GenBank/DDBJ whole genome shotgun (WGS) entry which is preliminary data.</text>
</comment>
<evidence type="ECO:0000313" key="2">
    <source>
        <dbReference type="Proteomes" id="UP001055879"/>
    </source>
</evidence>
<name>A0ACB9FEK4_ARCLA</name>
<dbReference type="Proteomes" id="UP001055879">
    <property type="component" value="Linkage Group LG01"/>
</dbReference>
<dbReference type="EMBL" id="CM042047">
    <property type="protein sequence ID" value="KAI3769285.1"/>
    <property type="molecule type" value="Genomic_DNA"/>
</dbReference>
<organism evidence="1 2">
    <name type="scientific">Arctium lappa</name>
    <name type="common">Greater burdock</name>
    <name type="synonym">Lappa major</name>
    <dbReference type="NCBI Taxonomy" id="4217"/>
    <lineage>
        <taxon>Eukaryota</taxon>
        <taxon>Viridiplantae</taxon>
        <taxon>Streptophyta</taxon>
        <taxon>Embryophyta</taxon>
        <taxon>Tracheophyta</taxon>
        <taxon>Spermatophyta</taxon>
        <taxon>Magnoliopsida</taxon>
        <taxon>eudicotyledons</taxon>
        <taxon>Gunneridae</taxon>
        <taxon>Pentapetalae</taxon>
        <taxon>asterids</taxon>
        <taxon>campanulids</taxon>
        <taxon>Asterales</taxon>
        <taxon>Asteraceae</taxon>
        <taxon>Carduoideae</taxon>
        <taxon>Cardueae</taxon>
        <taxon>Arctiinae</taxon>
        <taxon>Arctium</taxon>
    </lineage>
</organism>
<keyword evidence="2" id="KW-1185">Reference proteome</keyword>
<evidence type="ECO:0000313" key="1">
    <source>
        <dbReference type="EMBL" id="KAI3769285.1"/>
    </source>
</evidence>
<sequence length="1023" mass="112775">MLKFVPPMSTISWVLLTFLFCSSLGTETLSQTCHQDDLLALKEFARSFTNGSILSSWSSDSKCCNWDGVVCENDAKNLSKIPSRVTMLSLSAKGLKGVVSNSVSHLEKLRFLDLSFNRLEGELPKNLSNLKDLEVLNVSSNSLNGDLLDIGGFPNLIVFNVSNNSFSGELYSRICNSSMNLRVLDVSMNHFTGNLEGLSNCSSKSLHELHLDSNSFSGVLPEFVYSMSSLKWLSLSSNNFSGQISAKLGKLSNLKSLVVFENRFVGPLPNVFDNLKRLEQLNAHTNSFSGRFPSTIVACSNLRILDLRNNSLSGPLSVDFSKLRNLCTLDLASNRFTGLLPNSLSDCRELRILNLAKNKLYGEIPISYMNLSNLSFLSFSNNGFTNLPLALSVLRNCKNLTTLILTKNFHGEQLPVDVSGFDRLMVLAIANCALTGRIPAWLLDCPKLEVLDLSWNRLDGVIPSWIGQLERLFYLDFSNNSLTGELPKSLTDLKSLVSSNISSSILSSSTGIPLYVKRNLSARGLQYNQVASFPPSIYLSHNKINGTISQDFGKLRQLHVLDLSKNNLSGIIPNTISEMGNLEVLDLSSNDLHGPIPASLNKLTFLSMFSVANNHLQGAIPSGTQFSGFPSSSFEGNPGLCGQILSPCSAKGGFPSLRSNFDRKLGRNGVFGITLGIGAGIVILLACILLKMSRRKHGDLGDLEEENNSRTNGFSGGFAASKLVLFQSSGCRDLTVSDVVEATNNFSQSNIIGCGGFGLVYRAELPNGTKAAIKRLSGDCGQMEREFQAEVEALSRAQHKNLVSLKGYCKHGNDRLLIYSYMENGSLDYWLHERVDDESPLKWRTRLKIAKGASHGLAYLHNEPKIIHRDIKTSNILLDERFKAHLADFGLARLLCPYDTHVTTDLVGTLGYIPPEYGQTLSATFKGDVYSFGVVLLELITSRRPVEVVKGKNCRDLVSWVFQMKFEGRYAEIFDLSIWEKSCENELLEVLGIACKCLDQDPRRRPWIDEVVLWLDGVAEGVQ</sequence>
<proteinExistence type="predicted"/>
<reference evidence="1 2" key="2">
    <citation type="journal article" date="2022" name="Mol. Ecol. Resour.">
        <title>The genomes of chicory, endive, great burdock and yacon provide insights into Asteraceae paleo-polyploidization history and plant inulin production.</title>
        <authorList>
            <person name="Fan W."/>
            <person name="Wang S."/>
            <person name="Wang H."/>
            <person name="Wang A."/>
            <person name="Jiang F."/>
            <person name="Liu H."/>
            <person name="Zhao H."/>
            <person name="Xu D."/>
            <person name="Zhang Y."/>
        </authorList>
    </citation>
    <scope>NUCLEOTIDE SEQUENCE [LARGE SCALE GENOMIC DNA]</scope>
    <source>
        <strain evidence="2">cv. Niubang</strain>
    </source>
</reference>
<protein>
    <submittedName>
        <fullName evidence="1">Uncharacterized protein</fullName>
    </submittedName>
</protein>
<gene>
    <name evidence="1" type="ORF">L6452_00386</name>
</gene>